<accession>A0ACB7XLF6</accession>
<keyword evidence="2" id="KW-1185">Reference proteome</keyword>
<protein>
    <submittedName>
        <fullName evidence="1">Uncharacterized protein</fullName>
    </submittedName>
</protein>
<sequence>MALPSLFRERLEHMEDTRNQRLSLLQTERELQITKSQLLSTKLSNIRSLEQYCFKLEQKIASRQFSISSLKSEMDSLDSKYAHILQQIRVLKNEVEELEELEKQKENFYGLERRKMESFQAQVDNFVVDCQMQVQELRNKINELKAIFVELKSKNEYLNDSEIAAAEMRKSELLAAKENLDRSLASNYQIRTQLQKQLHSLLSEQTKRALPVA</sequence>
<reference evidence="1 2" key="1">
    <citation type="journal article" date="2021" name="Hortic Res">
        <title>High-quality reference genome and annotation aids understanding of berry development for evergreen blueberry (Vaccinium darrowii).</title>
        <authorList>
            <person name="Yu J."/>
            <person name="Hulse-Kemp A.M."/>
            <person name="Babiker E."/>
            <person name="Staton M."/>
        </authorList>
    </citation>
    <scope>NUCLEOTIDE SEQUENCE [LARGE SCALE GENOMIC DNA]</scope>
    <source>
        <strain evidence="2">cv. NJ 8807/NJ 8810</strain>
        <tissue evidence="1">Young leaf</tissue>
    </source>
</reference>
<gene>
    <name evidence="1" type="ORF">Vadar_032669</name>
</gene>
<comment type="caution">
    <text evidence="1">The sequence shown here is derived from an EMBL/GenBank/DDBJ whole genome shotgun (WGS) entry which is preliminary data.</text>
</comment>
<evidence type="ECO:0000313" key="1">
    <source>
        <dbReference type="EMBL" id="KAH7841650.1"/>
    </source>
</evidence>
<dbReference type="Proteomes" id="UP000828048">
    <property type="component" value="Chromosome 10"/>
</dbReference>
<proteinExistence type="predicted"/>
<organism evidence="1 2">
    <name type="scientific">Vaccinium darrowii</name>
    <dbReference type="NCBI Taxonomy" id="229202"/>
    <lineage>
        <taxon>Eukaryota</taxon>
        <taxon>Viridiplantae</taxon>
        <taxon>Streptophyta</taxon>
        <taxon>Embryophyta</taxon>
        <taxon>Tracheophyta</taxon>
        <taxon>Spermatophyta</taxon>
        <taxon>Magnoliopsida</taxon>
        <taxon>eudicotyledons</taxon>
        <taxon>Gunneridae</taxon>
        <taxon>Pentapetalae</taxon>
        <taxon>asterids</taxon>
        <taxon>Ericales</taxon>
        <taxon>Ericaceae</taxon>
        <taxon>Vaccinioideae</taxon>
        <taxon>Vaccinieae</taxon>
        <taxon>Vaccinium</taxon>
    </lineage>
</organism>
<dbReference type="EMBL" id="CM037160">
    <property type="protein sequence ID" value="KAH7841650.1"/>
    <property type="molecule type" value="Genomic_DNA"/>
</dbReference>
<name>A0ACB7XLF6_9ERIC</name>
<evidence type="ECO:0000313" key="2">
    <source>
        <dbReference type="Proteomes" id="UP000828048"/>
    </source>
</evidence>